<keyword evidence="10" id="KW-1185">Reference proteome</keyword>
<dbReference type="InterPro" id="IPR036291">
    <property type="entry name" value="NAD(P)-bd_dom_sf"/>
</dbReference>
<reference evidence="9 10" key="1">
    <citation type="submission" date="2020-06" db="EMBL/GenBank/DDBJ databases">
        <title>Actinokineospora xiongansis sp. nov., isolated from soil of Baiyangdian.</title>
        <authorList>
            <person name="Zhang X."/>
        </authorList>
    </citation>
    <scope>NUCLEOTIDE SEQUENCE [LARGE SCALE GENOMIC DNA]</scope>
    <source>
        <strain evidence="9 10">HBU206404</strain>
    </source>
</reference>
<evidence type="ECO:0000259" key="7">
    <source>
        <dbReference type="Pfam" id="PF01408"/>
    </source>
</evidence>
<dbReference type="Pfam" id="PF21252">
    <property type="entry name" value="Glyco_hydro_109_C"/>
    <property type="match status" value="1"/>
</dbReference>
<dbReference type="EMBL" id="JABVED010000009">
    <property type="protein sequence ID" value="MBC6448960.1"/>
    <property type="molecule type" value="Genomic_DNA"/>
</dbReference>
<evidence type="ECO:0000256" key="1">
    <source>
        <dbReference type="ARBA" id="ARBA00001911"/>
    </source>
</evidence>
<name>A0ABR7L8C9_9PSEU</name>
<evidence type="ECO:0000313" key="9">
    <source>
        <dbReference type="EMBL" id="MBC6448960.1"/>
    </source>
</evidence>
<dbReference type="PROSITE" id="PS51318">
    <property type="entry name" value="TAT"/>
    <property type="match status" value="1"/>
</dbReference>
<keyword evidence="5" id="KW-0520">NAD</keyword>
<dbReference type="Pfam" id="PF01408">
    <property type="entry name" value="GFO_IDH_MocA"/>
    <property type="match status" value="1"/>
</dbReference>
<gene>
    <name evidence="9" type="ORF">GPZ80_17465</name>
</gene>
<dbReference type="SUPFAM" id="SSF51735">
    <property type="entry name" value="NAD(P)-binding Rossmann-fold domains"/>
    <property type="match status" value="1"/>
</dbReference>
<comment type="cofactor">
    <cofactor evidence="1">
        <name>NAD(+)</name>
        <dbReference type="ChEBI" id="CHEBI:57540"/>
    </cofactor>
</comment>
<feature type="domain" description="Gfo/Idh/MocA-like oxidoreductase N-terminal" evidence="7">
    <location>
        <begin position="57"/>
        <end position="171"/>
    </location>
</feature>
<keyword evidence="6" id="KW-0326">Glycosidase</keyword>
<evidence type="ECO:0000259" key="8">
    <source>
        <dbReference type="Pfam" id="PF21252"/>
    </source>
</evidence>
<dbReference type="Proteomes" id="UP000734823">
    <property type="component" value="Unassembled WGS sequence"/>
</dbReference>
<evidence type="ECO:0000256" key="5">
    <source>
        <dbReference type="ARBA" id="ARBA00023027"/>
    </source>
</evidence>
<comment type="similarity">
    <text evidence="2">Belongs to the Gfo/Idh/MocA family. Glycosyl hydrolase 109 subfamily.</text>
</comment>
<proteinExistence type="inferred from homology"/>
<organism evidence="9 10">
    <name type="scientific">Actinokineospora xionganensis</name>
    <dbReference type="NCBI Taxonomy" id="2684470"/>
    <lineage>
        <taxon>Bacteria</taxon>
        <taxon>Bacillati</taxon>
        <taxon>Actinomycetota</taxon>
        <taxon>Actinomycetes</taxon>
        <taxon>Pseudonocardiales</taxon>
        <taxon>Pseudonocardiaceae</taxon>
        <taxon>Actinokineospora</taxon>
    </lineage>
</organism>
<sequence length="459" mass="50491">MPEMPPVSRRSLLGGLAAGGALTALGGAAQAQGAAEPARERGQTTMIGTPFEPHRTVRVGVIGLGNRGMGMLSGWAAVPGCVVTAVCDVRADRATRAADRLVALGKPRPAEVTSFQRLVDRDDVDFVYIATPWEFHYTQGKAALVAGKHVGVELPIATETAQLWDLVNTSEITRKHLLLMENCSYGRNELAMLKMAHQGRFGEITNGHGGYLHDLRSLLFSDTYYTDAWRRKWHTRSVASLYPMHGLAPIAACMDINRGDRMTTLRATATAPRGLADYRERHIPKSHPSWNETYVNGDLITCLIGTEHGRIIRAEHDVSSPRPYSRINSLAGTRGIVEDYPARVYLEPEHGNHAWQDFRPYRDTHDHWLWKKIGDDAANNGGHGGMDYVLQWRIVQQMRAGLVPDIDVYDSAAWCAAIPLSAVSLRAGGRPVGVPDFTRGLWSRPRAGLDSQPSEMPPV</sequence>
<dbReference type="Gene3D" id="3.30.360.10">
    <property type="entry name" value="Dihydrodipicolinate Reductase, domain 2"/>
    <property type="match status" value="1"/>
</dbReference>
<evidence type="ECO:0000313" key="10">
    <source>
        <dbReference type="Proteomes" id="UP000734823"/>
    </source>
</evidence>
<dbReference type="Gene3D" id="3.40.50.720">
    <property type="entry name" value="NAD(P)-binding Rossmann-like Domain"/>
    <property type="match status" value="1"/>
</dbReference>
<dbReference type="PANTHER" id="PTHR43818">
    <property type="entry name" value="BCDNA.GH03377"/>
    <property type="match status" value="1"/>
</dbReference>
<dbReference type="InterPro" id="IPR006311">
    <property type="entry name" value="TAT_signal"/>
</dbReference>
<keyword evidence="4" id="KW-0378">Hydrolase</keyword>
<evidence type="ECO:0000256" key="6">
    <source>
        <dbReference type="ARBA" id="ARBA00023295"/>
    </source>
</evidence>
<evidence type="ECO:0000256" key="4">
    <source>
        <dbReference type="ARBA" id="ARBA00022801"/>
    </source>
</evidence>
<dbReference type="InterPro" id="IPR049303">
    <property type="entry name" value="Glyco_hydro_109_C"/>
</dbReference>
<dbReference type="RefSeq" id="WP_187221431.1">
    <property type="nucleotide sequence ID" value="NZ_JABVED010000009.1"/>
</dbReference>
<evidence type="ECO:0000256" key="2">
    <source>
        <dbReference type="ARBA" id="ARBA00009329"/>
    </source>
</evidence>
<feature type="domain" description="Glycosyl hydrolase 109 C-terminal" evidence="8">
    <location>
        <begin position="190"/>
        <end position="357"/>
    </location>
</feature>
<accession>A0ABR7L8C9</accession>
<comment type="caution">
    <text evidence="9">The sequence shown here is derived from an EMBL/GenBank/DDBJ whole genome shotgun (WGS) entry which is preliminary data.</text>
</comment>
<protein>
    <recommendedName>
        <fullName evidence="3">Glycosyl hydrolase family 109 protein</fullName>
    </recommendedName>
</protein>
<evidence type="ECO:0000256" key="3">
    <source>
        <dbReference type="ARBA" id="ARBA00016631"/>
    </source>
</evidence>
<dbReference type="PANTHER" id="PTHR43818:SF1">
    <property type="entry name" value="GLYCOSYL HYDROLASE FAMILY 109 PROTEIN"/>
    <property type="match status" value="1"/>
</dbReference>
<dbReference type="InterPro" id="IPR000683">
    <property type="entry name" value="Gfo/Idh/MocA-like_OxRdtase_N"/>
</dbReference>
<dbReference type="InterPro" id="IPR050463">
    <property type="entry name" value="Gfo/Idh/MocA_oxidrdct_glycsds"/>
</dbReference>